<keyword evidence="2" id="KW-0812">Transmembrane</keyword>
<dbReference type="PANTHER" id="PTHR12151:SF25">
    <property type="entry name" value="LINALOOL DEHYDRATASE_ISOMERASE DOMAIN-CONTAINING PROTEIN"/>
    <property type="match status" value="1"/>
</dbReference>
<organism evidence="3 4">
    <name type="scientific">Thalassotalea nanhaiensis</name>
    <dbReference type="NCBI Taxonomy" id="3065648"/>
    <lineage>
        <taxon>Bacteria</taxon>
        <taxon>Pseudomonadati</taxon>
        <taxon>Pseudomonadota</taxon>
        <taxon>Gammaproteobacteria</taxon>
        <taxon>Alteromonadales</taxon>
        <taxon>Colwelliaceae</taxon>
        <taxon>Thalassotalea</taxon>
    </lineage>
</organism>
<keyword evidence="2" id="KW-1133">Transmembrane helix</keyword>
<dbReference type="Proteomes" id="UP001248581">
    <property type="component" value="Chromosome"/>
</dbReference>
<keyword evidence="4" id="KW-1185">Reference proteome</keyword>
<evidence type="ECO:0000256" key="2">
    <source>
        <dbReference type="SAM" id="Phobius"/>
    </source>
</evidence>
<dbReference type="RefSeq" id="WP_348385955.1">
    <property type="nucleotide sequence ID" value="NZ_CP134146.1"/>
</dbReference>
<keyword evidence="2" id="KW-0472">Membrane</keyword>
<proteinExistence type="inferred from homology"/>
<comment type="similarity">
    <text evidence="1">Belongs to the SCO1/2 family.</text>
</comment>
<reference evidence="4" key="1">
    <citation type="submission" date="2023-09" db="EMBL/GenBank/DDBJ databases">
        <authorList>
            <person name="Li S."/>
            <person name="Li X."/>
            <person name="Zhang C."/>
            <person name="Zhao Z."/>
        </authorList>
    </citation>
    <scope>NUCLEOTIDE SEQUENCE [LARGE SCALE GENOMIC DNA]</scope>
    <source>
        <strain evidence="4">SQ345</strain>
    </source>
</reference>
<dbReference type="CDD" id="cd02968">
    <property type="entry name" value="SCO"/>
    <property type="match status" value="1"/>
</dbReference>
<dbReference type="Pfam" id="PF02630">
    <property type="entry name" value="SCO1-SenC"/>
    <property type="match status" value="1"/>
</dbReference>
<dbReference type="InterPro" id="IPR003782">
    <property type="entry name" value="SCO1/SenC"/>
</dbReference>
<evidence type="ECO:0000313" key="3">
    <source>
        <dbReference type="EMBL" id="WNC66790.1"/>
    </source>
</evidence>
<dbReference type="PANTHER" id="PTHR12151">
    <property type="entry name" value="ELECTRON TRANSPORT PROTIN SCO1/SENC FAMILY MEMBER"/>
    <property type="match status" value="1"/>
</dbReference>
<evidence type="ECO:0000256" key="1">
    <source>
        <dbReference type="ARBA" id="ARBA00010996"/>
    </source>
</evidence>
<accession>A0ABY9TDA6</accession>
<dbReference type="EMBL" id="CP134146">
    <property type="protein sequence ID" value="WNC66790.1"/>
    <property type="molecule type" value="Genomic_DNA"/>
</dbReference>
<name>A0ABY9TDA6_9GAMM</name>
<dbReference type="Gene3D" id="3.40.30.10">
    <property type="entry name" value="Glutaredoxin"/>
    <property type="match status" value="1"/>
</dbReference>
<dbReference type="InterPro" id="IPR036249">
    <property type="entry name" value="Thioredoxin-like_sf"/>
</dbReference>
<feature type="transmembrane region" description="Helical" evidence="2">
    <location>
        <begin position="7"/>
        <end position="27"/>
    </location>
</feature>
<gene>
    <name evidence="3" type="ORF">RI845_09520</name>
</gene>
<evidence type="ECO:0000313" key="4">
    <source>
        <dbReference type="Proteomes" id="UP001248581"/>
    </source>
</evidence>
<sequence length="232" mass="26573">MNTLSRQYFIGICFVILLSFISLIYLINKTSQQNLQPPPKISGTILIDPYPLSPFALVDQDNRIFNNSNLTGDWHLVSYGYLQCPDVCPTSLLLLTRIKEQLFDSSYMLNVVFYTVDPVRDRPKNLKKYLRYFDDEFIGLTHQNIPPNEHDFAKSLGIKAKIETTQVENNQQIKVSHGVHLFLINPAGKLVAVFKPQPHSIGIDEPLPSFNPKRLYKDITTTIDYLNVRTNS</sequence>
<protein>
    <submittedName>
        <fullName evidence="3">SCO family protein</fullName>
    </submittedName>
</protein>
<dbReference type="SUPFAM" id="SSF52833">
    <property type="entry name" value="Thioredoxin-like"/>
    <property type="match status" value="1"/>
</dbReference>